<sequence>MPLEYNSHWSMYLIDAYTITITTADVLTDGLVMMEYYKENRQVFFWIGIGNLVVVQLCYCYMFMVNYAADKNNMYRLLMALIVLPISPFLPFILYWTTLPDNSLLVLFHKLDLLTNEKVAMGFPNKRNKENVTYINEQIVERLDANLGFVVEAFVEAFPQSLIQSIALIYTSQFNPVKILSIMLSLINLVTKLFMYFPSLHLSLSLFNCFSVLCDHVGMFVILCWVFLAPTYTGNHLEASFFTTFGNVSWFGQLWFCKIFVCNSLLALSLPLIFCGKIATKIYAELVVGREHLIGRCEHAAIVITLLLFVVMAFGVGSFVLFFVIEIPFFSAIAFHFHFVSVKRYKYAL</sequence>
<reference evidence="7 8" key="1">
    <citation type="journal article" date="2013" name="Curr. Biol.">
        <title>The Genome of the Foraminiferan Reticulomyxa filosa.</title>
        <authorList>
            <person name="Glockner G."/>
            <person name="Hulsmann N."/>
            <person name="Schleicher M."/>
            <person name="Noegel A.A."/>
            <person name="Eichinger L."/>
            <person name="Gallinger C."/>
            <person name="Pawlowski J."/>
            <person name="Sierra R."/>
            <person name="Euteneuer U."/>
            <person name="Pillet L."/>
            <person name="Moustafa A."/>
            <person name="Platzer M."/>
            <person name="Groth M."/>
            <person name="Szafranski K."/>
            <person name="Schliwa M."/>
        </authorList>
    </citation>
    <scope>NUCLEOTIDE SEQUENCE [LARGE SCALE GENOMIC DNA]</scope>
</reference>
<dbReference type="InterPro" id="IPR018629">
    <property type="entry name" value="XK-rel"/>
</dbReference>
<evidence type="ECO:0000256" key="5">
    <source>
        <dbReference type="ARBA" id="ARBA00023136"/>
    </source>
</evidence>
<organism evidence="7 8">
    <name type="scientific">Reticulomyxa filosa</name>
    <dbReference type="NCBI Taxonomy" id="46433"/>
    <lineage>
        <taxon>Eukaryota</taxon>
        <taxon>Sar</taxon>
        <taxon>Rhizaria</taxon>
        <taxon>Retaria</taxon>
        <taxon>Foraminifera</taxon>
        <taxon>Monothalamids</taxon>
        <taxon>Reticulomyxidae</taxon>
        <taxon>Reticulomyxa</taxon>
    </lineage>
</organism>
<evidence type="ECO:0000256" key="4">
    <source>
        <dbReference type="ARBA" id="ARBA00022989"/>
    </source>
</evidence>
<comment type="subcellular location">
    <subcellularLocation>
        <location evidence="1">Membrane</location>
        <topology evidence="1">Multi-pass membrane protein</topology>
    </subcellularLocation>
</comment>
<dbReference type="EMBL" id="ASPP01023542">
    <property type="protein sequence ID" value="ETO10297.1"/>
    <property type="molecule type" value="Genomic_DNA"/>
</dbReference>
<evidence type="ECO:0000256" key="3">
    <source>
        <dbReference type="ARBA" id="ARBA00022692"/>
    </source>
</evidence>
<feature type="transmembrane region" description="Helical" evidence="6">
    <location>
        <begin position="77"/>
        <end position="97"/>
    </location>
</feature>
<dbReference type="AlphaFoldDB" id="X6M9Z2"/>
<dbReference type="GO" id="GO:0005886">
    <property type="term" value="C:plasma membrane"/>
    <property type="evidence" value="ECO:0007669"/>
    <property type="project" value="UniProtKB-ARBA"/>
</dbReference>
<keyword evidence="5 6" id="KW-0472">Membrane</keyword>
<dbReference type="Proteomes" id="UP000023152">
    <property type="component" value="Unassembled WGS sequence"/>
</dbReference>
<feature type="transmembrane region" description="Helical" evidence="6">
    <location>
        <begin position="320"/>
        <end position="340"/>
    </location>
</feature>
<evidence type="ECO:0000256" key="2">
    <source>
        <dbReference type="ARBA" id="ARBA00008789"/>
    </source>
</evidence>
<dbReference type="Pfam" id="PF09815">
    <property type="entry name" value="XK-related"/>
    <property type="match status" value="1"/>
</dbReference>
<keyword evidence="3 6" id="KW-0812">Transmembrane</keyword>
<feature type="transmembrane region" description="Helical" evidence="6">
    <location>
        <begin position="179"/>
        <end position="197"/>
    </location>
</feature>
<feature type="transmembrane region" description="Helical" evidence="6">
    <location>
        <begin position="204"/>
        <end position="228"/>
    </location>
</feature>
<comment type="similarity">
    <text evidence="2">Belongs to the XK family.</text>
</comment>
<gene>
    <name evidence="7" type="ORF">RFI_27079</name>
</gene>
<feature type="transmembrane region" description="Helical" evidence="6">
    <location>
        <begin position="248"/>
        <end position="273"/>
    </location>
</feature>
<protein>
    <recommendedName>
        <fullName evidence="9">XK-related protein</fullName>
    </recommendedName>
</protein>
<evidence type="ECO:0000313" key="7">
    <source>
        <dbReference type="EMBL" id="ETO10297.1"/>
    </source>
</evidence>
<evidence type="ECO:0008006" key="9">
    <source>
        <dbReference type="Google" id="ProtNLM"/>
    </source>
</evidence>
<evidence type="ECO:0000256" key="6">
    <source>
        <dbReference type="SAM" id="Phobius"/>
    </source>
</evidence>
<evidence type="ECO:0000256" key="1">
    <source>
        <dbReference type="ARBA" id="ARBA00004141"/>
    </source>
</evidence>
<evidence type="ECO:0000313" key="8">
    <source>
        <dbReference type="Proteomes" id="UP000023152"/>
    </source>
</evidence>
<accession>X6M9Z2</accession>
<keyword evidence="8" id="KW-1185">Reference proteome</keyword>
<proteinExistence type="inferred from homology"/>
<feature type="transmembrane region" description="Helical" evidence="6">
    <location>
        <begin position="293"/>
        <end position="314"/>
    </location>
</feature>
<keyword evidence="4 6" id="KW-1133">Transmembrane helix</keyword>
<feature type="transmembrane region" description="Helical" evidence="6">
    <location>
        <begin position="43"/>
        <end position="65"/>
    </location>
</feature>
<comment type="caution">
    <text evidence="7">The sequence shown here is derived from an EMBL/GenBank/DDBJ whole genome shotgun (WGS) entry which is preliminary data.</text>
</comment>
<name>X6M9Z2_RETFI</name>